<protein>
    <submittedName>
        <fullName evidence="2">Uncharacterized protein</fullName>
    </submittedName>
</protein>
<proteinExistence type="predicted"/>
<feature type="compositionally biased region" description="Low complexity" evidence="1">
    <location>
        <begin position="30"/>
        <end position="39"/>
    </location>
</feature>
<feature type="region of interest" description="Disordered" evidence="1">
    <location>
        <begin position="92"/>
        <end position="132"/>
    </location>
</feature>
<name>A0A7R9U6A1_9STRA</name>
<evidence type="ECO:0000313" key="2">
    <source>
        <dbReference type="EMBL" id="CAD8254826.1"/>
    </source>
</evidence>
<organism evidence="2">
    <name type="scientific">Pinguiococcus pyrenoidosus</name>
    <dbReference type="NCBI Taxonomy" id="172671"/>
    <lineage>
        <taxon>Eukaryota</taxon>
        <taxon>Sar</taxon>
        <taxon>Stramenopiles</taxon>
        <taxon>Ochrophyta</taxon>
        <taxon>Pinguiophyceae</taxon>
        <taxon>Pinguiochrysidales</taxon>
        <taxon>Pinguiochrysidaceae</taxon>
        <taxon>Pinguiococcus</taxon>
    </lineage>
</organism>
<evidence type="ECO:0000256" key="1">
    <source>
        <dbReference type="SAM" id="MobiDB-lite"/>
    </source>
</evidence>
<sequence>MQRTRRPTGRAQLALRGARERLSSEDDSPTAEAAQAASAAEEEEDAPESPRFKRNVSENSQIPKGVDLPPERRRRNMDAVEALNFDLGNAESSVQEDVEVAPRQRRRRPKVRSRVAEPPREDQTPPAAPQLGDAMSVSVTDAGVDACPGRPVLAKVRLSSPPPPFHFFSSRCHLQFLLCFWSGKGHQTGFCGAALMLCVTPQDLSQMVVEADGRPPVPGERMSFRDALGVERVAAPRRAPTPVSPFTAFASGNNYYEGDPFNLR</sequence>
<dbReference type="EMBL" id="HBEA01005641">
    <property type="protein sequence ID" value="CAD8254826.1"/>
    <property type="molecule type" value="Transcribed_RNA"/>
</dbReference>
<accession>A0A7R9U6A1</accession>
<feature type="compositionally biased region" description="Basic residues" evidence="1">
    <location>
        <begin position="103"/>
        <end position="113"/>
    </location>
</feature>
<dbReference type="AlphaFoldDB" id="A0A7R9U6A1"/>
<reference evidence="2" key="1">
    <citation type="submission" date="2021-01" db="EMBL/GenBank/DDBJ databases">
        <authorList>
            <person name="Corre E."/>
            <person name="Pelletier E."/>
            <person name="Niang G."/>
            <person name="Scheremetjew M."/>
            <person name="Finn R."/>
            <person name="Kale V."/>
            <person name="Holt S."/>
            <person name="Cochrane G."/>
            <person name="Meng A."/>
            <person name="Brown T."/>
            <person name="Cohen L."/>
        </authorList>
    </citation>
    <scope>NUCLEOTIDE SEQUENCE</scope>
    <source>
        <strain evidence="2">CCMP2078</strain>
    </source>
</reference>
<feature type="compositionally biased region" description="Basic and acidic residues" evidence="1">
    <location>
        <begin position="114"/>
        <end position="123"/>
    </location>
</feature>
<feature type="region of interest" description="Disordered" evidence="1">
    <location>
        <begin position="1"/>
        <end position="75"/>
    </location>
</feature>
<gene>
    <name evidence="2" type="ORF">PPYR1160_LOCUS4318</name>
</gene>